<dbReference type="InParanoid" id="A0A6N7ER73"/>
<dbReference type="AlphaFoldDB" id="A0A6N7ER73"/>
<dbReference type="InterPro" id="IPR032389">
    <property type="entry name" value="GspB_C"/>
</dbReference>
<evidence type="ECO:0000313" key="4">
    <source>
        <dbReference type="Proteomes" id="UP000471298"/>
    </source>
</evidence>
<organism evidence="3 4">
    <name type="scientific">Ostreibacterium oceani</name>
    <dbReference type="NCBI Taxonomy" id="2654998"/>
    <lineage>
        <taxon>Bacteria</taxon>
        <taxon>Pseudomonadati</taxon>
        <taxon>Pseudomonadota</taxon>
        <taxon>Gammaproteobacteria</taxon>
        <taxon>Cardiobacteriales</taxon>
        <taxon>Ostreibacteriaceae</taxon>
        <taxon>Ostreibacterium</taxon>
    </lineage>
</organism>
<comment type="caution">
    <text evidence="3">The sequence shown here is derived from an EMBL/GenBank/DDBJ whole genome shotgun (WGS) entry which is preliminary data.</text>
</comment>
<feature type="domain" description="Type II secretion system protein GspB C-terminal" evidence="2">
    <location>
        <begin position="121"/>
        <end position="169"/>
    </location>
</feature>
<keyword evidence="4" id="KW-1185">Reference proteome</keyword>
<dbReference type="Pfam" id="PF16537">
    <property type="entry name" value="T2SSB"/>
    <property type="match status" value="1"/>
</dbReference>
<feature type="region of interest" description="Disordered" evidence="1">
    <location>
        <begin position="53"/>
        <end position="82"/>
    </location>
</feature>
<gene>
    <name evidence="3" type="ORF">GCU85_01275</name>
</gene>
<evidence type="ECO:0000259" key="2">
    <source>
        <dbReference type="Pfam" id="PF16537"/>
    </source>
</evidence>
<name>A0A6N7ER73_9GAMM</name>
<evidence type="ECO:0000256" key="1">
    <source>
        <dbReference type="SAM" id="MobiDB-lite"/>
    </source>
</evidence>
<accession>A0A6N7ER73</accession>
<dbReference type="EMBL" id="WHNW01000001">
    <property type="protein sequence ID" value="MPV85364.1"/>
    <property type="molecule type" value="Genomic_DNA"/>
</dbReference>
<dbReference type="Proteomes" id="UP000471298">
    <property type="component" value="Unassembled WGS sequence"/>
</dbReference>
<proteinExistence type="predicted"/>
<reference evidence="3 4" key="1">
    <citation type="submission" date="2019-10" db="EMBL/GenBank/DDBJ databases">
        <title>Cardiobacteriales fam. a chemoheterotrophic member of the order Cardiobacteriales, and proposal of Cardiobacteriales fam. nov.</title>
        <authorList>
            <person name="Wang C."/>
        </authorList>
    </citation>
    <scope>NUCLEOTIDE SEQUENCE [LARGE SCALE GENOMIC DNA]</scope>
    <source>
        <strain evidence="3 4">ML27</strain>
    </source>
</reference>
<dbReference type="GO" id="GO:0015627">
    <property type="term" value="C:type II protein secretion system complex"/>
    <property type="evidence" value="ECO:0007669"/>
    <property type="project" value="InterPro"/>
</dbReference>
<protein>
    <recommendedName>
        <fullName evidence="2">Type II secretion system protein GspB C-terminal domain-containing protein</fullName>
    </recommendedName>
</protein>
<sequence>MATDETRPNREALGEALVELTPISDASNSRDTNGVDKKGVVTELIALTALTSSAQSQAKNKTTSTKKLDNTSKSTTNPRVNEVASKNNYRPNAANANQPVAVTSASAKNNPQATPAWKKSIQISALVYDDNQAKRFVLISGAKVFEGGQIPSTQTRVVRILPTGIIINDGGGDVLISTH</sequence>
<evidence type="ECO:0000313" key="3">
    <source>
        <dbReference type="EMBL" id="MPV85364.1"/>
    </source>
</evidence>